<dbReference type="EC" id="3.1.3.41" evidence="3 5"/>
<comment type="catalytic activity">
    <reaction evidence="2 5">
        <text>4-nitrophenyl phosphate + H2O = 4-nitrophenol + phosphate + H(+)</text>
        <dbReference type="Rhea" id="RHEA:21664"/>
        <dbReference type="ChEBI" id="CHEBI:15377"/>
        <dbReference type="ChEBI" id="CHEBI:15378"/>
        <dbReference type="ChEBI" id="CHEBI:43474"/>
        <dbReference type="ChEBI" id="CHEBI:57917"/>
        <dbReference type="ChEBI" id="CHEBI:61146"/>
        <dbReference type="EC" id="3.1.3.41"/>
    </reaction>
</comment>
<feature type="binding site" evidence="7">
    <location>
        <position position="241"/>
    </location>
    <ligand>
        <name>substrate</name>
    </ligand>
</feature>
<evidence type="ECO:0000256" key="1">
    <source>
        <dbReference type="ARBA" id="ARBA00022801"/>
    </source>
</evidence>
<protein>
    <recommendedName>
        <fullName evidence="4 5">4-nitrophenylphosphatase</fullName>
        <shortName evidence="5">PNPPase</shortName>
        <ecNumber evidence="3 5">3.1.3.41</ecNumber>
    </recommendedName>
</protein>
<feature type="binding site" evidence="8">
    <location>
        <position position="28"/>
    </location>
    <ligand>
        <name>Mg(2+)</name>
        <dbReference type="ChEBI" id="CHEBI:18420"/>
    </ligand>
</feature>
<dbReference type="FunFam" id="3.40.50.1000:FF:000039">
    <property type="entry name" value="Phosphoglycolate phosphatase"/>
    <property type="match status" value="1"/>
</dbReference>
<dbReference type="SUPFAM" id="SSF56784">
    <property type="entry name" value="HAD-like"/>
    <property type="match status" value="1"/>
</dbReference>
<name>A0A177TQQ0_9BASI</name>
<feature type="active site" description="Nucleophile" evidence="6">
    <location>
        <position position="26"/>
    </location>
</feature>
<proteinExistence type="predicted"/>
<dbReference type="InterPro" id="IPR006357">
    <property type="entry name" value="HAD-SF_hydro_IIA"/>
</dbReference>
<evidence type="ECO:0000256" key="8">
    <source>
        <dbReference type="PIRSR" id="PIRSR000915-3"/>
    </source>
</evidence>
<reference evidence="9" key="2">
    <citation type="journal article" date="2019" name="IMA Fungus">
        <title>Genome sequencing and comparison of five Tilletia species to identify candidate genes for the detection of regulated species infecting wheat.</title>
        <authorList>
            <person name="Nguyen H.D.T."/>
            <person name="Sultana T."/>
            <person name="Kesanakurti P."/>
            <person name="Hambleton S."/>
        </authorList>
    </citation>
    <scope>NUCLEOTIDE SEQUENCE</scope>
    <source>
        <strain evidence="9">DAOMC 236416</strain>
    </source>
</reference>
<dbReference type="GO" id="GO:0004035">
    <property type="term" value="F:alkaline phosphatase activity"/>
    <property type="evidence" value="ECO:0007669"/>
    <property type="project" value="TreeGrafter"/>
</dbReference>
<comment type="cofactor">
    <cofactor evidence="8">
        <name>Mg(2+)</name>
        <dbReference type="ChEBI" id="CHEBI:18420"/>
    </cofactor>
    <text evidence="8">Divalent metal ions. Mg(2+) is the most effective.</text>
</comment>
<organism evidence="9 10">
    <name type="scientific">Tilletia indica</name>
    <dbReference type="NCBI Taxonomy" id="43049"/>
    <lineage>
        <taxon>Eukaryota</taxon>
        <taxon>Fungi</taxon>
        <taxon>Dikarya</taxon>
        <taxon>Basidiomycota</taxon>
        <taxon>Ustilaginomycotina</taxon>
        <taxon>Exobasidiomycetes</taxon>
        <taxon>Tilletiales</taxon>
        <taxon>Tilletiaceae</taxon>
        <taxon>Tilletia</taxon>
    </lineage>
</organism>
<keyword evidence="10" id="KW-1185">Reference proteome</keyword>
<dbReference type="InterPro" id="IPR023214">
    <property type="entry name" value="HAD_sf"/>
</dbReference>
<evidence type="ECO:0000256" key="2">
    <source>
        <dbReference type="ARBA" id="ARBA00050247"/>
    </source>
</evidence>
<gene>
    <name evidence="9" type="ORF">A4X13_0g4189</name>
</gene>
<evidence type="ECO:0000313" key="10">
    <source>
        <dbReference type="Proteomes" id="UP000077521"/>
    </source>
</evidence>
<evidence type="ECO:0000313" key="9">
    <source>
        <dbReference type="EMBL" id="KAE8251052.1"/>
    </source>
</evidence>
<dbReference type="Pfam" id="PF13242">
    <property type="entry name" value="Hydrolase_like"/>
    <property type="match status" value="1"/>
</dbReference>
<reference evidence="9" key="1">
    <citation type="submission" date="2016-04" db="EMBL/GenBank/DDBJ databases">
        <authorList>
            <person name="Nguyen H.D."/>
            <person name="Samba Siva P."/>
            <person name="Cullis J."/>
            <person name="Levesque C.A."/>
            <person name="Hambleton S."/>
        </authorList>
    </citation>
    <scope>NUCLEOTIDE SEQUENCE</scope>
    <source>
        <strain evidence="9">DAOMC 236416</strain>
    </source>
</reference>
<keyword evidence="1 5" id="KW-0378">Hydrolase</keyword>
<dbReference type="PANTHER" id="PTHR19288">
    <property type="entry name" value="4-NITROPHENYLPHOSPHATASE-RELATED"/>
    <property type="match status" value="1"/>
</dbReference>
<evidence type="ECO:0000256" key="6">
    <source>
        <dbReference type="PIRSR" id="PIRSR000915-1"/>
    </source>
</evidence>
<keyword evidence="8" id="KW-0479">Metal-binding</keyword>
<dbReference type="AlphaFoldDB" id="A0A177TQQ0"/>
<dbReference type="InterPro" id="IPR036412">
    <property type="entry name" value="HAD-like_sf"/>
</dbReference>
<dbReference type="GO" id="GO:0046872">
    <property type="term" value="F:metal ion binding"/>
    <property type="evidence" value="ECO:0007669"/>
    <property type="project" value="UniProtKB-KW"/>
</dbReference>
<dbReference type="NCBIfam" id="TIGR01452">
    <property type="entry name" value="PGP_euk"/>
    <property type="match status" value="1"/>
</dbReference>
<dbReference type="GO" id="GO:0008967">
    <property type="term" value="F:phosphoglycolate phosphatase activity"/>
    <property type="evidence" value="ECO:0007669"/>
    <property type="project" value="TreeGrafter"/>
</dbReference>
<evidence type="ECO:0000256" key="4">
    <source>
        <dbReference type="ARBA" id="ARBA00069197"/>
    </source>
</evidence>
<dbReference type="PIRSF" id="PIRSF000915">
    <property type="entry name" value="PGP-type_phosphatase"/>
    <property type="match status" value="1"/>
</dbReference>
<dbReference type="SMR" id="A0A177TQQ0"/>
<evidence type="ECO:0000256" key="3">
    <source>
        <dbReference type="ARBA" id="ARBA00066659"/>
    </source>
</evidence>
<comment type="caution">
    <text evidence="9">The sequence shown here is derived from an EMBL/GenBank/DDBJ whole genome shotgun (WGS) entry which is preliminary data.</text>
</comment>
<dbReference type="Proteomes" id="UP000077521">
    <property type="component" value="Unassembled WGS sequence"/>
</dbReference>
<dbReference type="GO" id="GO:0005737">
    <property type="term" value="C:cytoplasm"/>
    <property type="evidence" value="ECO:0007669"/>
    <property type="project" value="TreeGrafter"/>
</dbReference>
<feature type="active site" description="Proton donor" evidence="6">
    <location>
        <position position="28"/>
    </location>
</feature>
<dbReference type="InterPro" id="IPR006349">
    <property type="entry name" value="PGP_euk"/>
</dbReference>
<accession>A0A177TQQ0</accession>
<dbReference type="Gene3D" id="3.40.50.1000">
    <property type="entry name" value="HAD superfamily/HAD-like"/>
    <property type="match status" value="2"/>
</dbReference>
<keyword evidence="8" id="KW-0460">Magnesium</keyword>
<dbReference type="EMBL" id="LWDF02000266">
    <property type="protein sequence ID" value="KAE8251052.1"/>
    <property type="molecule type" value="Genomic_DNA"/>
</dbReference>
<dbReference type="NCBIfam" id="TIGR01460">
    <property type="entry name" value="HAD-SF-IIA"/>
    <property type="match status" value="1"/>
</dbReference>
<feature type="binding site" evidence="8">
    <location>
        <position position="266"/>
    </location>
    <ligand>
        <name>Mg(2+)</name>
        <dbReference type="ChEBI" id="CHEBI:18420"/>
    </ligand>
</feature>
<dbReference type="PANTHER" id="PTHR19288:SF46">
    <property type="entry name" value="HALOACID DEHALOGENASE-LIKE HYDROLASE DOMAIN-CONTAINING PROTEIN 2"/>
    <property type="match status" value="1"/>
</dbReference>
<sequence length="317" mass="34500">MSAYKELSSKEEYEELVNRYDTFLFDCDGVIWEGSDLIPGAKSVMDKLRAKGKDVIFVTNNATKSRKENLKKILDMGIHAEESEIFSSAYAAAVYIKHVLKFPADRKVYVLGMSGIEHELAEEGVQTCGGTDPADNQFLPPLDFSSLQDESAIDPSVGAVLCGFDMHVSYLKLAKAFKHLTRPGAEDEQGPQEGQTGGGCYFLLTNDDSTFPAKGGPWPGAGSLSAPLVFASKRKPTIIGKPHKPMLDCIVAKKHFDRSKAIMIGDRLDTDIEFAINGGIDSLMVQTGISTKAEIDAKDAKVIPTYLIKSLGDLDIL</sequence>
<dbReference type="Pfam" id="PF13344">
    <property type="entry name" value="Hydrolase_6"/>
    <property type="match status" value="1"/>
</dbReference>
<evidence type="ECO:0000256" key="5">
    <source>
        <dbReference type="PIRNR" id="PIRNR000915"/>
    </source>
</evidence>
<evidence type="ECO:0000256" key="7">
    <source>
        <dbReference type="PIRSR" id="PIRSR000915-2"/>
    </source>
</evidence>
<feature type="binding site" evidence="8">
    <location>
        <position position="26"/>
    </location>
    <ligand>
        <name>Mg(2+)</name>
        <dbReference type="ChEBI" id="CHEBI:18420"/>
    </ligand>
</feature>